<dbReference type="Proteomes" id="UP000276215">
    <property type="component" value="Unassembled WGS sequence"/>
</dbReference>
<dbReference type="STRING" id="1336337.A0A3N4JEA1"/>
<keyword evidence="4" id="KW-1185">Reference proteome</keyword>
<accession>A0A3N4JEA1</accession>
<dbReference type="OrthoDB" id="5395343at2759"/>
<evidence type="ECO:0000256" key="1">
    <source>
        <dbReference type="SAM" id="MobiDB-lite"/>
    </source>
</evidence>
<evidence type="ECO:0000313" key="4">
    <source>
        <dbReference type="Proteomes" id="UP000276215"/>
    </source>
</evidence>
<proteinExistence type="predicted"/>
<protein>
    <recommendedName>
        <fullName evidence="2">DNA replication regulator Sld3 C-terminal domain-containing protein</fullName>
    </recommendedName>
</protein>
<feature type="domain" description="DNA replication regulator Sld3 C-terminal" evidence="2">
    <location>
        <begin position="230"/>
        <end position="307"/>
    </location>
</feature>
<name>A0A3N4JEA1_9PEZI</name>
<reference evidence="3 4" key="1">
    <citation type="journal article" date="2018" name="Nat. Ecol. Evol.">
        <title>Pezizomycetes genomes reveal the molecular basis of ectomycorrhizal truffle lifestyle.</title>
        <authorList>
            <person name="Murat C."/>
            <person name="Payen T."/>
            <person name="Noel B."/>
            <person name="Kuo A."/>
            <person name="Morin E."/>
            <person name="Chen J."/>
            <person name="Kohler A."/>
            <person name="Krizsan K."/>
            <person name="Balestrini R."/>
            <person name="Da Silva C."/>
            <person name="Montanini B."/>
            <person name="Hainaut M."/>
            <person name="Levati E."/>
            <person name="Barry K.W."/>
            <person name="Belfiori B."/>
            <person name="Cichocki N."/>
            <person name="Clum A."/>
            <person name="Dockter R.B."/>
            <person name="Fauchery L."/>
            <person name="Guy J."/>
            <person name="Iotti M."/>
            <person name="Le Tacon F."/>
            <person name="Lindquist E.A."/>
            <person name="Lipzen A."/>
            <person name="Malagnac F."/>
            <person name="Mello A."/>
            <person name="Molinier V."/>
            <person name="Miyauchi S."/>
            <person name="Poulain J."/>
            <person name="Riccioni C."/>
            <person name="Rubini A."/>
            <person name="Sitrit Y."/>
            <person name="Splivallo R."/>
            <person name="Traeger S."/>
            <person name="Wang M."/>
            <person name="Zifcakova L."/>
            <person name="Wipf D."/>
            <person name="Zambonelli A."/>
            <person name="Paolocci F."/>
            <person name="Nowrousian M."/>
            <person name="Ottonello S."/>
            <person name="Baldrian P."/>
            <person name="Spatafora J.W."/>
            <person name="Henrissat B."/>
            <person name="Nagy L.G."/>
            <person name="Aury J.M."/>
            <person name="Wincker P."/>
            <person name="Grigoriev I.V."/>
            <person name="Bonfante P."/>
            <person name="Martin F.M."/>
        </authorList>
    </citation>
    <scope>NUCLEOTIDE SEQUENCE [LARGE SCALE GENOMIC DNA]</scope>
    <source>
        <strain evidence="3 4">120613-1</strain>
    </source>
</reference>
<dbReference type="AlphaFoldDB" id="A0A3N4JEA1"/>
<dbReference type="InterPro" id="IPR013948">
    <property type="entry name" value="DNA_replication_reg_Sld3_C"/>
</dbReference>
<feature type="region of interest" description="Disordered" evidence="1">
    <location>
        <begin position="1"/>
        <end position="27"/>
    </location>
</feature>
<dbReference type="PANTHER" id="PTHR28067">
    <property type="entry name" value="DNA REPLICATION REGULATOR SLD3"/>
    <property type="match status" value="1"/>
</dbReference>
<gene>
    <name evidence="3" type="ORF">L873DRAFT_1698559</name>
</gene>
<evidence type="ECO:0000313" key="3">
    <source>
        <dbReference type="EMBL" id="RPA95308.1"/>
    </source>
</evidence>
<feature type="compositionally biased region" description="Polar residues" evidence="1">
    <location>
        <begin position="1"/>
        <end position="20"/>
    </location>
</feature>
<dbReference type="GO" id="GO:0031261">
    <property type="term" value="C:DNA replication preinitiation complex"/>
    <property type="evidence" value="ECO:0007669"/>
    <property type="project" value="TreeGrafter"/>
</dbReference>
<organism evidence="3 4">
    <name type="scientific">Choiromyces venosus 120613-1</name>
    <dbReference type="NCBI Taxonomy" id="1336337"/>
    <lineage>
        <taxon>Eukaryota</taxon>
        <taxon>Fungi</taxon>
        <taxon>Dikarya</taxon>
        <taxon>Ascomycota</taxon>
        <taxon>Pezizomycotina</taxon>
        <taxon>Pezizomycetes</taxon>
        <taxon>Pezizales</taxon>
        <taxon>Tuberaceae</taxon>
        <taxon>Choiromyces</taxon>
    </lineage>
</organism>
<feature type="region of interest" description="Disordered" evidence="1">
    <location>
        <begin position="179"/>
        <end position="201"/>
    </location>
</feature>
<sequence>MESSTLDIIPSSNAVPTPSSSRKRKREGGKVVLGDSFVIGPYSSSVFDSSLKLTPAVALPRSFIPLQWLAGTPSRLFSFANNLPVLEVPGNILVAKVDGERQLAAVEKVQDGVYVVFKLSTQLKMKDVRKTVALARKAPHEPLNLEFDGVGDGQLGGEWWSHLSITDYTVKDLLSSPDPAGTLTMGSPDSEPLRDNQASLQTPTRALVPVSPSPGIEVLTKEFASPTLSDILENTRKQYFKTLYIAKTSLAYFAKSTLSRARAAMRGGSSEIPTASGGELIIFLQSMLLPFEKMDIKFRSIIPQIALEEKVEENEVLRAGEEEYVQEWRRASFQDKLVQASDQWLKRRVEELKIREYACTHVSNRYLFLADLTTELSCKSFFCLR</sequence>
<dbReference type="PANTHER" id="PTHR28067:SF1">
    <property type="entry name" value="DNA REPLICATION REGULATOR SLD3"/>
    <property type="match status" value="1"/>
</dbReference>
<dbReference type="EMBL" id="ML120427">
    <property type="protein sequence ID" value="RPA95308.1"/>
    <property type="molecule type" value="Genomic_DNA"/>
</dbReference>
<dbReference type="Gene3D" id="1.20.58.2130">
    <property type="match status" value="1"/>
</dbReference>
<dbReference type="GO" id="GO:0006270">
    <property type="term" value="P:DNA replication initiation"/>
    <property type="evidence" value="ECO:0007669"/>
    <property type="project" value="InterPro"/>
</dbReference>
<evidence type="ECO:0000259" key="2">
    <source>
        <dbReference type="Pfam" id="PF08639"/>
    </source>
</evidence>
<dbReference type="InterPro" id="IPR042511">
    <property type="entry name" value="Sld3"/>
</dbReference>
<dbReference type="Pfam" id="PF08639">
    <property type="entry name" value="Sld3_STD"/>
    <property type="match status" value="1"/>
</dbReference>